<accession>A0A8J2KVY9</accession>
<evidence type="ECO:0000256" key="1">
    <source>
        <dbReference type="SAM" id="MobiDB-lite"/>
    </source>
</evidence>
<feature type="region of interest" description="Disordered" evidence="1">
    <location>
        <begin position="369"/>
        <end position="427"/>
    </location>
</feature>
<keyword evidence="3" id="KW-1185">Reference proteome</keyword>
<comment type="caution">
    <text evidence="2">The sequence shown here is derived from an EMBL/GenBank/DDBJ whole genome shotgun (WGS) entry which is preliminary data.</text>
</comment>
<evidence type="ECO:0000313" key="3">
    <source>
        <dbReference type="Proteomes" id="UP000708208"/>
    </source>
</evidence>
<gene>
    <name evidence="2" type="ORF">AFUS01_LOCUS21182</name>
</gene>
<organism evidence="2 3">
    <name type="scientific">Allacma fusca</name>
    <dbReference type="NCBI Taxonomy" id="39272"/>
    <lineage>
        <taxon>Eukaryota</taxon>
        <taxon>Metazoa</taxon>
        <taxon>Ecdysozoa</taxon>
        <taxon>Arthropoda</taxon>
        <taxon>Hexapoda</taxon>
        <taxon>Collembola</taxon>
        <taxon>Symphypleona</taxon>
        <taxon>Sminthuridae</taxon>
        <taxon>Allacma</taxon>
    </lineage>
</organism>
<sequence>MSQLAPIVEELEVLEPQVQNYDTVHINQTFRTINATLGNIQIKVDKIQIHPDETNLRLKRKNVILLSELLANQLMSKIHDSDHKSCPECLILDGQRKTLKTPENKMEAPEPADHEMISPENPALPLIPENLPHQLSQHSLMTEDVPVDLDKPPELLPEVSQTQSNKKIISKEPTKDTHQTRTEESENLVKISHPVPSTSTAKVLPTGKVVSKIPGKGQLLPKPKPDIKIVTLKPVTLHEGYKYSVFPSVDDETQLIPVPVGKAISWQFHEYQAGVSKPFSVRQILLERPQTLLQEVHLPPATFTVPNPTPKPWLALQPADDILTQSEETPLFTVGTSTVSPPAQPMETSNEEIDPTTLPSEFMELTDSVFQPDEEKDSTPATSTRRLSAQLHASVLRRRSRTFSTPEPEIRITTSSDTTQSSSSSEE</sequence>
<dbReference type="EMBL" id="CAJVCH010235645">
    <property type="protein sequence ID" value="CAG7732686.1"/>
    <property type="molecule type" value="Genomic_DNA"/>
</dbReference>
<dbReference type="Proteomes" id="UP000708208">
    <property type="component" value="Unassembled WGS sequence"/>
</dbReference>
<evidence type="ECO:0000313" key="2">
    <source>
        <dbReference type="EMBL" id="CAG7732686.1"/>
    </source>
</evidence>
<name>A0A8J2KVY9_9HEXA</name>
<protein>
    <submittedName>
        <fullName evidence="2">Uncharacterized protein</fullName>
    </submittedName>
</protein>
<reference evidence="2" key="1">
    <citation type="submission" date="2021-06" db="EMBL/GenBank/DDBJ databases">
        <authorList>
            <person name="Hodson N. C."/>
            <person name="Mongue J. A."/>
            <person name="Jaron S. K."/>
        </authorList>
    </citation>
    <scope>NUCLEOTIDE SEQUENCE</scope>
</reference>
<dbReference type="AlphaFoldDB" id="A0A8J2KVY9"/>
<proteinExistence type="predicted"/>
<feature type="compositionally biased region" description="Low complexity" evidence="1">
    <location>
        <begin position="413"/>
        <end position="427"/>
    </location>
</feature>
<feature type="region of interest" description="Disordered" evidence="1">
    <location>
        <begin position="335"/>
        <end position="354"/>
    </location>
</feature>